<evidence type="ECO:0000313" key="1">
    <source>
        <dbReference type="EMBL" id="GAD05826.1"/>
    </source>
</evidence>
<reference evidence="1 2" key="2">
    <citation type="journal article" date="2013" name="Genome Announc.">
        <title>Draft Genome Sequences of Porphyromonas crevioricanis JCM 15906T and Porphyromonas cansulci JCM 13913T Isolated from a Canine Oral Cavity.</title>
        <authorList>
            <person name="Sakamoto M."/>
            <person name="Tanaka N."/>
            <person name="Shiwa Y."/>
            <person name="Yoshikawa H."/>
            <person name="Ohkuma M."/>
        </authorList>
    </citation>
    <scope>NUCLEOTIDE SEQUENCE [LARGE SCALE GENOMIC DNA]</scope>
    <source>
        <strain evidence="1 2">JCM 15906</strain>
    </source>
</reference>
<organism evidence="1 2">
    <name type="scientific">Porphyromonas crevioricanis JCM 15906</name>
    <dbReference type="NCBI Taxonomy" id="1305617"/>
    <lineage>
        <taxon>Bacteria</taxon>
        <taxon>Pseudomonadati</taxon>
        <taxon>Bacteroidota</taxon>
        <taxon>Bacteroidia</taxon>
        <taxon>Bacteroidales</taxon>
        <taxon>Porphyromonadaceae</taxon>
        <taxon>Porphyromonas</taxon>
    </lineage>
</organism>
<accession>T1CIA6</accession>
<dbReference type="Proteomes" id="UP000018031">
    <property type="component" value="Unassembled WGS sequence"/>
</dbReference>
<protein>
    <submittedName>
        <fullName evidence="1">Uncharacterized protein</fullName>
    </submittedName>
</protein>
<proteinExistence type="predicted"/>
<evidence type="ECO:0000313" key="2">
    <source>
        <dbReference type="Proteomes" id="UP000018031"/>
    </source>
</evidence>
<dbReference type="AlphaFoldDB" id="T1CIA6"/>
<sequence>MWTQQIYLIIRPQYAVSSHRKFVLSTPLKGTKEQRPPNFSIEAPNKIDQREIGKQVGDVLHRSHFVTLPAPCTM</sequence>
<dbReference type="EMBL" id="BAOU01000042">
    <property type="protein sequence ID" value="GAD05826.1"/>
    <property type="molecule type" value="Genomic_DNA"/>
</dbReference>
<name>T1CIA6_9PORP</name>
<gene>
    <name evidence="1" type="ORF">PORCRE_1535</name>
</gene>
<comment type="caution">
    <text evidence="1">The sequence shown here is derived from an EMBL/GenBank/DDBJ whole genome shotgun (WGS) entry which is preliminary data.</text>
</comment>
<reference evidence="2" key="1">
    <citation type="journal article" date="2013" name="Genome">
        <title>Draft Genome Sequences of Porphyromonas crevioricanis JCM 15906T and Porphyromonas cansulci JCM 13913T Isolated from a Canine Oral Cavity.</title>
        <authorList>
            <person name="Sakamoto M."/>
            <person name="Tanaka N."/>
            <person name="Shiwa Y."/>
            <person name="Yoshikawa H."/>
            <person name="Ohkuma M."/>
        </authorList>
    </citation>
    <scope>NUCLEOTIDE SEQUENCE [LARGE SCALE GENOMIC DNA]</scope>
    <source>
        <strain evidence="2">JCM 15906</strain>
    </source>
</reference>